<gene>
    <name evidence="2" type="ORF">QBC40DRAFT_166491</name>
</gene>
<keyword evidence="1" id="KW-0732">Signal</keyword>
<evidence type="ECO:0000313" key="2">
    <source>
        <dbReference type="EMBL" id="KAK4203777.1"/>
    </source>
</evidence>
<dbReference type="EMBL" id="MU863887">
    <property type="protein sequence ID" value="KAK4203777.1"/>
    <property type="molecule type" value="Genomic_DNA"/>
</dbReference>
<name>A0AAN6XSI8_9PEZI</name>
<dbReference type="AlphaFoldDB" id="A0AAN6XSI8"/>
<protein>
    <submittedName>
        <fullName evidence="2">Uncharacterized protein</fullName>
    </submittedName>
</protein>
<dbReference type="Proteomes" id="UP001303160">
    <property type="component" value="Unassembled WGS sequence"/>
</dbReference>
<comment type="caution">
    <text evidence="2">The sequence shown here is derived from an EMBL/GenBank/DDBJ whole genome shotgun (WGS) entry which is preliminary data.</text>
</comment>
<evidence type="ECO:0000256" key="1">
    <source>
        <dbReference type="SAM" id="SignalP"/>
    </source>
</evidence>
<reference evidence="2" key="2">
    <citation type="submission" date="2023-05" db="EMBL/GenBank/DDBJ databases">
        <authorList>
            <consortium name="Lawrence Berkeley National Laboratory"/>
            <person name="Steindorff A."/>
            <person name="Hensen N."/>
            <person name="Bonometti L."/>
            <person name="Westerberg I."/>
            <person name="Brannstrom I.O."/>
            <person name="Guillou S."/>
            <person name="Cros-Aarteil S."/>
            <person name="Calhoun S."/>
            <person name="Haridas S."/>
            <person name="Kuo A."/>
            <person name="Mondo S."/>
            <person name="Pangilinan J."/>
            <person name="Riley R."/>
            <person name="Labutti K."/>
            <person name="Andreopoulos B."/>
            <person name="Lipzen A."/>
            <person name="Chen C."/>
            <person name="Yanf M."/>
            <person name="Daum C."/>
            <person name="Ng V."/>
            <person name="Clum A."/>
            <person name="Ohm R."/>
            <person name="Martin F."/>
            <person name="Silar P."/>
            <person name="Natvig D."/>
            <person name="Lalanne C."/>
            <person name="Gautier V."/>
            <person name="Ament-Velasquez S.L."/>
            <person name="Kruys A."/>
            <person name="Hutchinson M.I."/>
            <person name="Powell A.J."/>
            <person name="Barry K."/>
            <person name="Miller A.N."/>
            <person name="Grigoriev I.V."/>
            <person name="Debuchy R."/>
            <person name="Gladieux P."/>
            <person name="Thoren M.H."/>
            <person name="Johannesson H."/>
        </authorList>
    </citation>
    <scope>NUCLEOTIDE SEQUENCE</scope>
    <source>
        <strain evidence="2">CBS 315.58</strain>
    </source>
</reference>
<evidence type="ECO:0000313" key="3">
    <source>
        <dbReference type="Proteomes" id="UP001303160"/>
    </source>
</evidence>
<feature type="signal peptide" evidence="1">
    <location>
        <begin position="1"/>
        <end position="21"/>
    </location>
</feature>
<accession>A0AAN6XSI8</accession>
<reference evidence="2" key="1">
    <citation type="journal article" date="2023" name="Mol. Phylogenet. Evol.">
        <title>Genome-scale phylogeny and comparative genomics of the fungal order Sordariales.</title>
        <authorList>
            <person name="Hensen N."/>
            <person name="Bonometti L."/>
            <person name="Westerberg I."/>
            <person name="Brannstrom I.O."/>
            <person name="Guillou S."/>
            <person name="Cros-Aarteil S."/>
            <person name="Calhoun S."/>
            <person name="Haridas S."/>
            <person name="Kuo A."/>
            <person name="Mondo S."/>
            <person name="Pangilinan J."/>
            <person name="Riley R."/>
            <person name="LaButti K."/>
            <person name="Andreopoulos B."/>
            <person name="Lipzen A."/>
            <person name="Chen C."/>
            <person name="Yan M."/>
            <person name="Daum C."/>
            <person name="Ng V."/>
            <person name="Clum A."/>
            <person name="Steindorff A."/>
            <person name="Ohm R.A."/>
            <person name="Martin F."/>
            <person name="Silar P."/>
            <person name="Natvig D.O."/>
            <person name="Lalanne C."/>
            <person name="Gautier V."/>
            <person name="Ament-Velasquez S.L."/>
            <person name="Kruys A."/>
            <person name="Hutchinson M.I."/>
            <person name="Powell A.J."/>
            <person name="Barry K."/>
            <person name="Miller A.N."/>
            <person name="Grigoriev I.V."/>
            <person name="Debuchy R."/>
            <person name="Gladieux P."/>
            <person name="Hiltunen Thoren M."/>
            <person name="Johannesson H."/>
        </authorList>
    </citation>
    <scope>NUCLEOTIDE SEQUENCE</scope>
    <source>
        <strain evidence="2">CBS 315.58</strain>
    </source>
</reference>
<sequence>MLPFLPFLFGLAVALPQAVQPREDTDKVLCFELGLKPAFANWALDCQSVINTLQSQYTTNRTFNSPKDYIWIMNEKCSALIYQSALNNSIPIPDVPMPIVAQWAKDYIFDQCIIAKNNSGAFWGVGENKTFPFNGLKTVFLPSSVAVSTWWQIMGWPSHSKQDSLNTASLLYNNSESLPRIQSRSESAPTAQCFNATELGSELAPLLDIIGHSGNIFATPTTPIVQNDCQAAINLLRGTFDDIVLTFQNSTSSHRYLYNSCVAVVWNTSPTITVPNVNMTTVVQYAQDRIFNDCVANDLSGIWYGVGEDTGSSLRMVVMPESQLEAMLRLMDIIESIPFISNELQDILQCLS</sequence>
<organism evidence="2 3">
    <name type="scientific">Triangularia verruculosa</name>
    <dbReference type="NCBI Taxonomy" id="2587418"/>
    <lineage>
        <taxon>Eukaryota</taxon>
        <taxon>Fungi</taxon>
        <taxon>Dikarya</taxon>
        <taxon>Ascomycota</taxon>
        <taxon>Pezizomycotina</taxon>
        <taxon>Sordariomycetes</taxon>
        <taxon>Sordariomycetidae</taxon>
        <taxon>Sordariales</taxon>
        <taxon>Podosporaceae</taxon>
        <taxon>Triangularia</taxon>
    </lineage>
</organism>
<keyword evidence="3" id="KW-1185">Reference proteome</keyword>
<feature type="chain" id="PRO_5042989712" evidence="1">
    <location>
        <begin position="22"/>
        <end position="352"/>
    </location>
</feature>
<proteinExistence type="predicted"/>